<proteinExistence type="predicted"/>
<accession>A0A1H3KRJ3</accession>
<dbReference type="Pfam" id="PF00903">
    <property type="entry name" value="Glyoxalase"/>
    <property type="match status" value="1"/>
</dbReference>
<evidence type="ECO:0000313" key="2">
    <source>
        <dbReference type="EMBL" id="SDY54626.1"/>
    </source>
</evidence>
<dbReference type="EMBL" id="FNOT01000008">
    <property type="protein sequence ID" value="SDY54626.1"/>
    <property type="molecule type" value="Genomic_DNA"/>
</dbReference>
<organism evidence="2 3">
    <name type="scientific">Geodermatophilus africanus</name>
    <dbReference type="NCBI Taxonomy" id="1137993"/>
    <lineage>
        <taxon>Bacteria</taxon>
        <taxon>Bacillati</taxon>
        <taxon>Actinomycetota</taxon>
        <taxon>Actinomycetes</taxon>
        <taxon>Geodermatophilales</taxon>
        <taxon>Geodermatophilaceae</taxon>
        <taxon>Geodermatophilus</taxon>
    </lineage>
</organism>
<dbReference type="SUPFAM" id="SSF54593">
    <property type="entry name" value="Glyoxalase/Bleomycin resistance protein/Dihydroxybiphenyl dioxygenase"/>
    <property type="match status" value="1"/>
</dbReference>
<dbReference type="STRING" id="1137993.SAMN05660209_03104"/>
<dbReference type="Gene3D" id="3.10.180.10">
    <property type="entry name" value="2,3-Dihydroxybiphenyl 1,2-Dioxygenase, domain 1"/>
    <property type="match status" value="1"/>
</dbReference>
<protein>
    <recommendedName>
        <fullName evidence="1">VOC domain-containing protein</fullName>
    </recommendedName>
</protein>
<dbReference type="AlphaFoldDB" id="A0A1H3KRJ3"/>
<feature type="domain" description="VOC" evidence="1">
    <location>
        <begin position="5"/>
        <end position="126"/>
    </location>
</feature>
<reference evidence="3" key="1">
    <citation type="submission" date="2016-10" db="EMBL/GenBank/DDBJ databases">
        <authorList>
            <person name="Varghese N."/>
            <person name="Submissions S."/>
        </authorList>
    </citation>
    <scope>NUCLEOTIDE SEQUENCE [LARGE SCALE GENOMIC DNA]</scope>
    <source>
        <strain evidence="3">DSM 45422</strain>
    </source>
</reference>
<dbReference type="Proteomes" id="UP000198921">
    <property type="component" value="Unassembled WGS sequence"/>
</dbReference>
<dbReference type="PROSITE" id="PS51819">
    <property type="entry name" value="VOC"/>
    <property type="match status" value="1"/>
</dbReference>
<sequence length="143" mass="15013">MSLRGFSTLIFLVDDVAAATDWYTDLLGHAPVFTRPGPGGGVTYAKFLIGDHQGELALADGTRAPVGRAAGPGGAIAHWRVDDFEATFTRLKAMGAEEYTPATAHGPFVTAVVVDPFGNLLGLQGRAATPHFTDDYHAVTTAN</sequence>
<dbReference type="OrthoDB" id="4548523at2"/>
<evidence type="ECO:0000259" key="1">
    <source>
        <dbReference type="PROSITE" id="PS51819"/>
    </source>
</evidence>
<dbReference type="InterPro" id="IPR037523">
    <property type="entry name" value="VOC_core"/>
</dbReference>
<name>A0A1H3KRJ3_9ACTN</name>
<dbReference type="InterPro" id="IPR029068">
    <property type="entry name" value="Glyas_Bleomycin-R_OHBP_Dase"/>
</dbReference>
<dbReference type="InterPro" id="IPR004360">
    <property type="entry name" value="Glyas_Fos-R_dOase_dom"/>
</dbReference>
<gene>
    <name evidence="2" type="ORF">SAMN05660209_03104</name>
</gene>
<dbReference type="RefSeq" id="WP_091158112.1">
    <property type="nucleotide sequence ID" value="NZ_FNOT01000008.1"/>
</dbReference>
<evidence type="ECO:0000313" key="3">
    <source>
        <dbReference type="Proteomes" id="UP000198921"/>
    </source>
</evidence>
<keyword evidence="3" id="KW-1185">Reference proteome</keyword>